<gene>
    <name evidence="2" type="primary">b20</name>
</gene>
<name>Q8T4L4_BRUMA</name>
<feature type="compositionally biased region" description="Basic and acidic residues" evidence="1">
    <location>
        <begin position="172"/>
        <end position="182"/>
    </location>
</feature>
<accession>Q8T4L4</accession>
<organism evidence="2">
    <name type="scientific">Brugia malayi</name>
    <name type="common">Filarial nematode worm</name>
    <dbReference type="NCBI Taxonomy" id="6279"/>
    <lineage>
        <taxon>Eukaryota</taxon>
        <taxon>Metazoa</taxon>
        <taxon>Ecdysozoa</taxon>
        <taxon>Nematoda</taxon>
        <taxon>Chromadorea</taxon>
        <taxon>Rhabditida</taxon>
        <taxon>Spirurina</taxon>
        <taxon>Spiruromorpha</taxon>
        <taxon>Filarioidea</taxon>
        <taxon>Onchocercidae</taxon>
        <taxon>Brugia</taxon>
    </lineage>
</organism>
<evidence type="ECO:0000313" key="2">
    <source>
        <dbReference type="EMBL" id="AAL91104.1"/>
    </source>
</evidence>
<proteinExistence type="evidence at transcript level"/>
<sequence>MSAKVETTVRQWSTPIEKVVEGQPPKPEDRPTIIHGEAQKSVIQSITPNYKSVSERQIQKMDFGSDLNLPEAVGDYKVKETQDHFKLQIIDPKVTSNASMPAYNREIPRIQRRNLDFPSEHSKRSFLKLEPMHQRKLRAAETRPITTSAYLTESLDRHRDMETSRLKDYLKARENDANKPWDKPQWPGPKATNSNDQSLKELAEIKKTIETLQKTASGRPKNSEKQHWPYMPSRLGPVTDSAQSTMTREFNENFERRIERYASLPTLESDTRGTLIKIKDDKPRGIMKRRELETKDQMMYAEEPRQVVRTTDQWDERRIAAAVNDNLSIINLVLNFKFLFLNFFFPFSIPFSYHC</sequence>
<dbReference type="EMBL" id="AY080904">
    <property type="protein sequence ID" value="AAL91104.1"/>
    <property type="molecule type" value="mRNA"/>
</dbReference>
<dbReference type="AlphaFoldDB" id="Q8T4L4"/>
<feature type="region of interest" description="Disordered" evidence="1">
    <location>
        <begin position="172"/>
        <end position="197"/>
    </location>
</feature>
<reference evidence="2" key="1">
    <citation type="submission" date="2002-02" db="EMBL/GenBank/DDBJ databases">
        <title>The B20 gene of Brugia malayi is alternatively spliced and shows stage specificity.</title>
        <authorList>
            <person name="Wu Y."/>
            <person name="Bianco A.E."/>
        </authorList>
    </citation>
    <scope>NUCLEOTIDE SEQUENCE</scope>
</reference>
<protein>
    <submittedName>
        <fullName evidence="2">B20-1 protein</fullName>
    </submittedName>
</protein>
<evidence type="ECO:0000256" key="1">
    <source>
        <dbReference type="SAM" id="MobiDB-lite"/>
    </source>
</evidence>
<feature type="region of interest" description="Disordered" evidence="1">
    <location>
        <begin position="212"/>
        <end position="242"/>
    </location>
</feature>